<organism evidence="11 12">
    <name type="scientific">Xenopus laevis</name>
    <name type="common">African clawed frog</name>
    <dbReference type="NCBI Taxonomy" id="8355"/>
    <lineage>
        <taxon>Eukaryota</taxon>
        <taxon>Metazoa</taxon>
        <taxon>Chordata</taxon>
        <taxon>Craniata</taxon>
        <taxon>Vertebrata</taxon>
        <taxon>Euteleostomi</taxon>
        <taxon>Amphibia</taxon>
        <taxon>Batrachia</taxon>
        <taxon>Anura</taxon>
        <taxon>Pipoidea</taxon>
        <taxon>Pipidae</taxon>
        <taxon>Xenopodinae</taxon>
        <taxon>Xenopus</taxon>
        <taxon>Xenopus</taxon>
    </lineage>
</organism>
<keyword evidence="5" id="KW-0418">Kinase</keyword>
<keyword evidence="1 8" id="KW-0723">Serine/threonine-protein kinase</keyword>
<dbReference type="InterPro" id="IPR000719">
    <property type="entry name" value="Prot_kinase_dom"/>
</dbReference>
<evidence type="ECO:0000256" key="2">
    <source>
        <dbReference type="ARBA" id="ARBA00022553"/>
    </source>
</evidence>
<name>A0A974I4U6_XENLA</name>
<dbReference type="AlphaFoldDB" id="A0A974I4U6"/>
<feature type="domain" description="Protein kinase" evidence="10">
    <location>
        <begin position="87"/>
        <end position="331"/>
    </location>
</feature>
<feature type="compositionally biased region" description="Basic and acidic residues" evidence="9">
    <location>
        <begin position="63"/>
        <end position="72"/>
    </location>
</feature>
<dbReference type="Gene3D" id="3.30.200.20">
    <property type="entry name" value="Phosphorylase Kinase, domain 1"/>
    <property type="match status" value="1"/>
</dbReference>
<evidence type="ECO:0000256" key="6">
    <source>
        <dbReference type="ARBA" id="ARBA00022840"/>
    </source>
</evidence>
<proteinExistence type="inferred from homology"/>
<dbReference type="PROSITE" id="PS50011">
    <property type="entry name" value="PROTEIN_KINASE_DOM"/>
    <property type="match status" value="1"/>
</dbReference>
<dbReference type="GO" id="GO:0005524">
    <property type="term" value="F:ATP binding"/>
    <property type="evidence" value="ECO:0007669"/>
    <property type="project" value="UniProtKB-UniRule"/>
</dbReference>
<keyword evidence="3" id="KW-0808">Transferase</keyword>
<dbReference type="Gene3D" id="1.10.510.10">
    <property type="entry name" value="Transferase(Phosphotransferase) domain 1"/>
    <property type="match status" value="1"/>
</dbReference>
<dbReference type="SUPFAM" id="SSF56112">
    <property type="entry name" value="Protein kinase-like (PK-like)"/>
    <property type="match status" value="1"/>
</dbReference>
<evidence type="ECO:0000256" key="3">
    <source>
        <dbReference type="ARBA" id="ARBA00022679"/>
    </source>
</evidence>
<dbReference type="Proteomes" id="UP000694892">
    <property type="component" value="Chromosome 1L"/>
</dbReference>
<evidence type="ECO:0000313" key="12">
    <source>
        <dbReference type="Proteomes" id="UP000694892"/>
    </source>
</evidence>
<evidence type="ECO:0000256" key="4">
    <source>
        <dbReference type="ARBA" id="ARBA00022741"/>
    </source>
</evidence>
<evidence type="ECO:0000256" key="5">
    <source>
        <dbReference type="ARBA" id="ARBA00022777"/>
    </source>
</evidence>
<dbReference type="PANTHER" id="PTHR24351">
    <property type="entry name" value="RIBOSOMAL PROTEIN S6 KINASE"/>
    <property type="match status" value="1"/>
</dbReference>
<keyword evidence="6 7" id="KW-0067">ATP-binding</keyword>
<dbReference type="InterPro" id="IPR017441">
    <property type="entry name" value="Protein_kinase_ATP_BS"/>
</dbReference>
<gene>
    <name evidence="11" type="ORF">XELAEV_18007526mg</name>
</gene>
<dbReference type="InterPro" id="IPR011009">
    <property type="entry name" value="Kinase-like_dom_sf"/>
</dbReference>
<dbReference type="GO" id="GO:0004674">
    <property type="term" value="F:protein serine/threonine kinase activity"/>
    <property type="evidence" value="ECO:0007669"/>
    <property type="project" value="UniProtKB-KW"/>
</dbReference>
<feature type="compositionally biased region" description="Basic and acidic residues" evidence="9">
    <location>
        <begin position="10"/>
        <end position="29"/>
    </location>
</feature>
<dbReference type="InterPro" id="IPR008271">
    <property type="entry name" value="Ser/Thr_kinase_AS"/>
</dbReference>
<keyword evidence="4 7" id="KW-0547">Nucleotide-binding</keyword>
<evidence type="ECO:0000256" key="9">
    <source>
        <dbReference type="SAM" id="MobiDB-lite"/>
    </source>
</evidence>
<keyword evidence="2" id="KW-0597">Phosphoprotein</keyword>
<feature type="region of interest" description="Disordered" evidence="9">
    <location>
        <begin position="1"/>
        <end position="72"/>
    </location>
</feature>
<feature type="binding site" evidence="7">
    <location>
        <position position="120"/>
    </location>
    <ligand>
        <name>ATP</name>
        <dbReference type="ChEBI" id="CHEBI:30616"/>
    </ligand>
</feature>
<dbReference type="EMBL" id="CM004466">
    <property type="protein sequence ID" value="OCU01750.1"/>
    <property type="molecule type" value="Genomic_DNA"/>
</dbReference>
<accession>A0A974I4U6</accession>
<evidence type="ECO:0000256" key="7">
    <source>
        <dbReference type="PROSITE-ProRule" id="PRU10141"/>
    </source>
</evidence>
<dbReference type="FunFam" id="1.10.510.10:FF:000571">
    <property type="entry name" value="Maternal embryonic leucine zipper kinase"/>
    <property type="match status" value="1"/>
</dbReference>
<dbReference type="PROSITE" id="PS00107">
    <property type="entry name" value="PROTEIN_KINASE_ATP"/>
    <property type="match status" value="1"/>
</dbReference>
<comment type="similarity">
    <text evidence="8">Belongs to the protein kinase superfamily.</text>
</comment>
<protein>
    <recommendedName>
        <fullName evidence="10">Protein kinase domain-containing protein</fullName>
    </recommendedName>
</protein>
<evidence type="ECO:0000313" key="11">
    <source>
        <dbReference type="EMBL" id="OCU01750.1"/>
    </source>
</evidence>
<evidence type="ECO:0000259" key="10">
    <source>
        <dbReference type="PROSITE" id="PS50011"/>
    </source>
</evidence>
<evidence type="ECO:0000256" key="8">
    <source>
        <dbReference type="RuleBase" id="RU000304"/>
    </source>
</evidence>
<evidence type="ECO:0000256" key="1">
    <source>
        <dbReference type="ARBA" id="ARBA00022527"/>
    </source>
</evidence>
<dbReference type="Pfam" id="PF00069">
    <property type="entry name" value="Pkinase"/>
    <property type="match status" value="1"/>
</dbReference>
<dbReference type="PROSITE" id="PS00108">
    <property type="entry name" value="PROTEIN_KINASE_ST"/>
    <property type="match status" value="1"/>
</dbReference>
<dbReference type="SMART" id="SM00220">
    <property type="entry name" value="S_TKc"/>
    <property type="match status" value="1"/>
</dbReference>
<sequence>MGPVSKKRRREEEKTTDEEMMKKRIKLEDNISMAANDHHATTESSSSISRNRLRSSEDSTISAEERSSQKRVCNEAEHLPEHILTNYEFHWSVGQGSFGNVFLASLPMKKERVAVKVIKKTPKEHQKDMIQKEARILKVTSGNPFLCHGYAAFQTNQYAFLVMEYAGGGNLRNLLCIKHHLKKRHIIFYSAELICGLQYLHSLGIIHRDLKPENILLTCEGHVKIADFGVAAEEVFGHNTIRGKTGTCWYMAPEMLANKKYNAAIDWWAFGIILSEMAIGRSPFDDYQQDTEKPVFPEWISTTLQDLLKKLLKKRPHKRLGVNGNIREQRLYKKIKWEDVESQRIPPPIRLEDNHPEFTDVNLPFLQWNTTTDSDDSILECFTYLNPSW</sequence>
<reference evidence="12" key="1">
    <citation type="journal article" date="2016" name="Nature">
        <title>Genome evolution in the allotetraploid frog Xenopus laevis.</title>
        <authorList>
            <person name="Session A.M."/>
            <person name="Uno Y."/>
            <person name="Kwon T."/>
            <person name="Chapman J.A."/>
            <person name="Toyoda A."/>
            <person name="Takahashi S."/>
            <person name="Fukui A."/>
            <person name="Hikosaka A."/>
            <person name="Suzuki A."/>
            <person name="Kondo M."/>
            <person name="van Heeringen S.J."/>
            <person name="Quigley I."/>
            <person name="Heinz S."/>
            <person name="Ogino H."/>
            <person name="Ochi H."/>
            <person name="Hellsten U."/>
            <person name="Lyons J.B."/>
            <person name="Simakov O."/>
            <person name="Putnam N."/>
            <person name="Stites J."/>
            <person name="Kuroki Y."/>
            <person name="Tanaka T."/>
            <person name="Michiue T."/>
            <person name="Watanabe M."/>
            <person name="Bogdanovic O."/>
            <person name="Lister R."/>
            <person name="Georgiou G."/>
            <person name="Paranjpe S.S."/>
            <person name="van Kruijsbergen I."/>
            <person name="Shu S."/>
            <person name="Carlson J."/>
            <person name="Kinoshita T."/>
            <person name="Ohta Y."/>
            <person name="Mawaribuchi S."/>
            <person name="Jenkins J."/>
            <person name="Grimwood J."/>
            <person name="Schmutz J."/>
            <person name="Mitros T."/>
            <person name="Mozaffari S.V."/>
            <person name="Suzuki Y."/>
            <person name="Haramoto Y."/>
            <person name="Yamamoto T.S."/>
            <person name="Takagi C."/>
            <person name="Heald R."/>
            <person name="Miller K."/>
            <person name="Haudenschild C."/>
            <person name="Kitzman J."/>
            <person name="Nakayama T."/>
            <person name="Izutsu Y."/>
            <person name="Robert J."/>
            <person name="Fortriede J."/>
            <person name="Burns K."/>
            <person name="Lotay V."/>
            <person name="Karimi K."/>
            <person name="Yasuoka Y."/>
            <person name="Dichmann D.S."/>
            <person name="Flajnik M.F."/>
            <person name="Houston D.W."/>
            <person name="Shendure J."/>
            <person name="DuPasquier L."/>
            <person name="Vize P.D."/>
            <person name="Zorn A.M."/>
            <person name="Ito M."/>
            <person name="Marcotte E.M."/>
            <person name="Wallingford J.B."/>
            <person name="Ito Y."/>
            <person name="Asashima M."/>
            <person name="Ueno N."/>
            <person name="Matsuda Y."/>
            <person name="Veenstra G.J."/>
            <person name="Fujiyama A."/>
            <person name="Harland R.M."/>
            <person name="Taira M."/>
            <person name="Rokhsar D.S."/>
        </authorList>
    </citation>
    <scope>NUCLEOTIDE SEQUENCE [LARGE SCALE GENOMIC DNA]</scope>
    <source>
        <strain evidence="12">J</strain>
    </source>
</reference>